<dbReference type="AlphaFoldDB" id="A0A814J9J2"/>
<dbReference type="InterPro" id="IPR011993">
    <property type="entry name" value="PH-like_dom_sf"/>
</dbReference>
<keyword evidence="3" id="KW-1185">Reference proteome</keyword>
<name>A0A814J9J2_9BILA</name>
<gene>
    <name evidence="2" type="ORF">OXX778_LOCUS18131</name>
</gene>
<comment type="caution">
    <text evidence="2">The sequence shown here is derived from an EMBL/GenBank/DDBJ whole genome shotgun (WGS) entry which is preliminary data.</text>
</comment>
<dbReference type="Proteomes" id="UP000663879">
    <property type="component" value="Unassembled WGS sequence"/>
</dbReference>
<evidence type="ECO:0000313" key="3">
    <source>
        <dbReference type="Proteomes" id="UP000663879"/>
    </source>
</evidence>
<dbReference type="SUPFAM" id="SSF50729">
    <property type="entry name" value="PH domain-like"/>
    <property type="match status" value="2"/>
</dbReference>
<evidence type="ECO:0000313" key="2">
    <source>
        <dbReference type="EMBL" id="CAF1036339.1"/>
    </source>
</evidence>
<evidence type="ECO:0000259" key="1">
    <source>
        <dbReference type="PROSITE" id="PS50003"/>
    </source>
</evidence>
<proteinExistence type="predicted"/>
<dbReference type="EMBL" id="CAJNOC010004882">
    <property type="protein sequence ID" value="CAF1036339.1"/>
    <property type="molecule type" value="Genomic_DNA"/>
</dbReference>
<accession>A0A814J9J2</accession>
<sequence>MVDFKYEGVLWFYKNRDFCEQRKCLLSISRTDDLNNVFLIFDDDNKTVKKRIMLNSVEKLSKLRDRAWEIELNNGKHFKFKSISDTENEKWITIMNKYINNELNDLFKPLDDKKDFKITEDNLYTMRIDHELTSPSLMNKFYLNDYYRIEIDDVCLTLQNTQKNTDRHQFVFNVIRKFGKIDFCFAIELGRSSSYGEGILALKSVYFDSKQFYENLNDILASKLFNLAFKKPEHRNIQSEINQSESDTDSETSISSLETVRASNRQINLPIVKDHSSNNASLLNYSIGKNTLNSKLNKSNQNISMSSLSKEVQSNQVNLIRKVDNQQIHLESETDESFYQDKYVPQYMSNKRMLSPANEFFVDEDSSVYGRVKL</sequence>
<reference evidence="2" key="1">
    <citation type="submission" date="2021-02" db="EMBL/GenBank/DDBJ databases">
        <authorList>
            <person name="Nowell W R."/>
        </authorList>
    </citation>
    <scope>NUCLEOTIDE SEQUENCE</scope>
    <source>
        <strain evidence="2">Ploen Becks lab</strain>
    </source>
</reference>
<dbReference type="Gene3D" id="2.30.29.30">
    <property type="entry name" value="Pleckstrin-homology domain (PH domain)/Phosphotyrosine-binding domain (PTB)"/>
    <property type="match status" value="1"/>
</dbReference>
<organism evidence="2 3">
    <name type="scientific">Brachionus calyciflorus</name>
    <dbReference type="NCBI Taxonomy" id="104777"/>
    <lineage>
        <taxon>Eukaryota</taxon>
        <taxon>Metazoa</taxon>
        <taxon>Spiralia</taxon>
        <taxon>Gnathifera</taxon>
        <taxon>Rotifera</taxon>
        <taxon>Eurotatoria</taxon>
        <taxon>Monogononta</taxon>
        <taxon>Pseudotrocha</taxon>
        <taxon>Ploima</taxon>
        <taxon>Brachionidae</taxon>
        <taxon>Brachionus</taxon>
    </lineage>
</organism>
<dbReference type="OrthoDB" id="6279276at2759"/>
<dbReference type="InterPro" id="IPR001849">
    <property type="entry name" value="PH_domain"/>
</dbReference>
<dbReference type="PROSITE" id="PS50003">
    <property type="entry name" value="PH_DOMAIN"/>
    <property type="match status" value="1"/>
</dbReference>
<protein>
    <recommendedName>
        <fullName evidence="1">PH domain-containing protein</fullName>
    </recommendedName>
</protein>
<feature type="domain" description="PH" evidence="1">
    <location>
        <begin position="1"/>
        <end position="100"/>
    </location>
</feature>